<evidence type="ECO:0000313" key="2">
    <source>
        <dbReference type="Proteomes" id="UP000215405"/>
    </source>
</evidence>
<sequence>MAATMAAAFSKAPLIWHSLDRSVDGKVALMNRSALCFTTILALAGGCSTTDTPPTSDSSVPILQRINDTAQRCWMKSGDPAFRAYRVVPELDTRTGKPRILLLRLGQTAGLPELVIEASSRQIDAYGPVQNTPLAGRINRDIVRWGSGDIDC</sequence>
<comment type="caution">
    <text evidence="1">The sequence shown here is derived from an EMBL/GenBank/DDBJ whole genome shotgun (WGS) entry which is preliminary data.</text>
</comment>
<organism evidence="1 2">
    <name type="scientific">Notoacmeibacter marinus</name>
    <dbReference type="NCBI Taxonomy" id="1876515"/>
    <lineage>
        <taxon>Bacteria</taxon>
        <taxon>Pseudomonadati</taxon>
        <taxon>Pseudomonadota</taxon>
        <taxon>Alphaproteobacteria</taxon>
        <taxon>Hyphomicrobiales</taxon>
        <taxon>Notoacmeibacteraceae</taxon>
        <taxon>Notoacmeibacter</taxon>
    </lineage>
</organism>
<dbReference type="Proteomes" id="UP000215405">
    <property type="component" value="Unassembled WGS sequence"/>
</dbReference>
<reference evidence="2" key="1">
    <citation type="journal article" date="2017" name="Int. J. Syst. Evol. Microbiol.">
        <title>Notoacmeibacter marinus gen. nov., sp. nov., isolated from the gut of a limpet and proposal of Notoacmeibacteraceae fam. nov. in the order Rhizobiales of the class Alphaproteobacteria.</title>
        <authorList>
            <person name="Huang Z."/>
            <person name="Guo F."/>
            <person name="Lai Q."/>
        </authorList>
    </citation>
    <scope>NUCLEOTIDE SEQUENCE [LARGE SCALE GENOMIC DNA]</scope>
    <source>
        <strain evidence="2">XMTR2A4</strain>
    </source>
</reference>
<evidence type="ECO:0000313" key="1">
    <source>
        <dbReference type="EMBL" id="OXT00277.1"/>
    </source>
</evidence>
<name>A0A231UWQ1_9HYPH</name>
<proteinExistence type="predicted"/>
<gene>
    <name evidence="1" type="ORF">B7H23_08950</name>
</gene>
<accession>A0A231UWQ1</accession>
<dbReference type="EMBL" id="NBYO01000002">
    <property type="protein sequence ID" value="OXT00277.1"/>
    <property type="molecule type" value="Genomic_DNA"/>
</dbReference>
<keyword evidence="2" id="KW-1185">Reference proteome</keyword>
<dbReference type="AlphaFoldDB" id="A0A231UWQ1"/>
<protein>
    <submittedName>
        <fullName evidence="1">Uncharacterized protein</fullName>
    </submittedName>
</protein>